<proteinExistence type="predicted"/>
<evidence type="ECO:0000313" key="1">
    <source>
        <dbReference type="EMBL" id="CDW32415.1"/>
    </source>
</evidence>
<dbReference type="AlphaFoldDB" id="A0A0K2U2Z2"/>
<reference evidence="1" key="1">
    <citation type="submission" date="2014-05" db="EMBL/GenBank/DDBJ databases">
        <authorList>
            <person name="Chronopoulou M."/>
        </authorList>
    </citation>
    <scope>NUCLEOTIDE SEQUENCE</scope>
    <source>
        <tissue evidence="1">Whole organism</tissue>
    </source>
</reference>
<accession>A0A0K2U2Z2</accession>
<name>A0A0K2U2Z2_LEPSM</name>
<protein>
    <submittedName>
        <fullName evidence="1">Uncharacterized protein</fullName>
    </submittedName>
</protein>
<dbReference type="EMBL" id="HACA01015054">
    <property type="protein sequence ID" value="CDW32415.1"/>
    <property type="molecule type" value="Transcribed_RNA"/>
</dbReference>
<sequence>MAIILPIVSGVRTSSTSILCKLFTVSPLGHTHVEGLQANIPGKKFSDKRVLPSSQVQVEGFSSQTTIISLICSMAKLMWLGECGAEFTEMIPPMMRKVTNIM</sequence>
<organism evidence="1">
    <name type="scientific">Lepeophtheirus salmonis</name>
    <name type="common">Salmon louse</name>
    <name type="synonym">Caligus salmonis</name>
    <dbReference type="NCBI Taxonomy" id="72036"/>
    <lineage>
        <taxon>Eukaryota</taxon>
        <taxon>Metazoa</taxon>
        <taxon>Ecdysozoa</taxon>
        <taxon>Arthropoda</taxon>
        <taxon>Crustacea</taxon>
        <taxon>Multicrustacea</taxon>
        <taxon>Hexanauplia</taxon>
        <taxon>Copepoda</taxon>
        <taxon>Siphonostomatoida</taxon>
        <taxon>Caligidae</taxon>
        <taxon>Lepeophtheirus</taxon>
    </lineage>
</organism>